<dbReference type="GO" id="GO:0061630">
    <property type="term" value="F:ubiquitin protein ligase activity"/>
    <property type="evidence" value="ECO:0007669"/>
    <property type="project" value="TreeGrafter"/>
</dbReference>
<dbReference type="PROSITE" id="PS50089">
    <property type="entry name" value="ZF_RING_2"/>
    <property type="match status" value="1"/>
</dbReference>
<feature type="domain" description="UBP-type" evidence="4">
    <location>
        <begin position="268"/>
        <end position="361"/>
    </location>
</feature>
<dbReference type="InterPro" id="IPR001841">
    <property type="entry name" value="Znf_RING"/>
</dbReference>
<feature type="domain" description="RING-type" evidence="3">
    <location>
        <begin position="232"/>
        <end position="274"/>
    </location>
</feature>
<dbReference type="GO" id="GO:0008270">
    <property type="term" value="F:zinc ion binding"/>
    <property type="evidence" value="ECO:0007669"/>
    <property type="project" value="UniProtKB-KW"/>
</dbReference>
<evidence type="ECO:0000256" key="2">
    <source>
        <dbReference type="SAM" id="Coils"/>
    </source>
</evidence>
<keyword evidence="1" id="KW-0863">Zinc-finger</keyword>
<dbReference type="EMBL" id="FN554972">
    <property type="protein sequence ID" value="CBH14136.1"/>
    <property type="molecule type" value="Genomic_DNA"/>
</dbReference>
<organism evidence="5 6">
    <name type="scientific">Trypanosoma brucei gambiense (strain MHOM/CI/86/DAL972)</name>
    <dbReference type="NCBI Taxonomy" id="679716"/>
    <lineage>
        <taxon>Eukaryota</taxon>
        <taxon>Discoba</taxon>
        <taxon>Euglenozoa</taxon>
        <taxon>Kinetoplastea</taxon>
        <taxon>Metakinetoplastina</taxon>
        <taxon>Trypanosomatida</taxon>
        <taxon>Trypanosomatidae</taxon>
        <taxon>Trypanosoma</taxon>
    </lineage>
</organism>
<dbReference type="InterPro" id="IPR001607">
    <property type="entry name" value="Znf_UBP"/>
</dbReference>
<dbReference type="SMART" id="SM00290">
    <property type="entry name" value="ZnF_UBP"/>
    <property type="match status" value="1"/>
</dbReference>
<evidence type="ECO:0000313" key="5">
    <source>
        <dbReference type="EMBL" id="CBH14136.1"/>
    </source>
</evidence>
<keyword evidence="1" id="KW-0862">Zinc</keyword>
<dbReference type="InterPro" id="IPR013083">
    <property type="entry name" value="Znf_RING/FYVE/PHD"/>
</dbReference>
<dbReference type="OrthoDB" id="273556at2759"/>
<reference evidence="6" key="1">
    <citation type="journal article" date="2010" name="PLoS Negl. Trop. Dis.">
        <title>The genome sequence of Trypanosoma brucei gambiense, causative agent of chronic human african trypanosomiasis.</title>
        <authorList>
            <person name="Jackson A.P."/>
            <person name="Sanders M."/>
            <person name="Berry A."/>
            <person name="McQuillan J."/>
            <person name="Aslett M.A."/>
            <person name="Quail M.A."/>
            <person name="Chukualim B."/>
            <person name="Capewell P."/>
            <person name="MacLeod A."/>
            <person name="Melville S.E."/>
            <person name="Gibson W."/>
            <person name="Barry J.D."/>
            <person name="Berriman M."/>
            <person name="Hertz-Fowler C."/>
        </authorList>
    </citation>
    <scope>NUCLEOTIDE SEQUENCE [LARGE SCALE GENOMIC DNA]</scope>
    <source>
        <strain evidence="6">MHOM/CI/86/DAL972</strain>
    </source>
</reference>
<dbReference type="SMART" id="SM00184">
    <property type="entry name" value="RING"/>
    <property type="match status" value="1"/>
</dbReference>
<dbReference type="VEuPathDB" id="TriTrypDB:Tbg972.9.2110"/>
<dbReference type="RefSeq" id="XP_011776407.1">
    <property type="nucleotide sequence ID" value="XM_011778105.1"/>
</dbReference>
<dbReference type="Pfam" id="PF02148">
    <property type="entry name" value="zf-UBP"/>
    <property type="match status" value="1"/>
</dbReference>
<protein>
    <recommendedName>
        <fullName evidence="7">RING-type domain-containing protein</fullName>
    </recommendedName>
</protein>
<dbReference type="CDD" id="cd16448">
    <property type="entry name" value="RING-H2"/>
    <property type="match status" value="1"/>
</dbReference>
<dbReference type="Gene3D" id="3.30.40.10">
    <property type="entry name" value="Zinc/RING finger domain, C3HC4 (zinc finger)"/>
    <property type="match status" value="2"/>
</dbReference>
<dbReference type="PANTHER" id="PTHR24007:SF7">
    <property type="entry name" value="BRCA1-ASSOCIATED PROTEIN"/>
    <property type="match status" value="1"/>
</dbReference>
<dbReference type="GO" id="GO:0005737">
    <property type="term" value="C:cytoplasm"/>
    <property type="evidence" value="ECO:0007669"/>
    <property type="project" value="TreeGrafter"/>
</dbReference>
<name>C9ZXJ2_TRYB9</name>
<dbReference type="KEGG" id="tbg:TbgDal_IX2110"/>
<dbReference type="GO" id="GO:0016567">
    <property type="term" value="P:protein ubiquitination"/>
    <property type="evidence" value="ECO:0007669"/>
    <property type="project" value="TreeGrafter"/>
</dbReference>
<dbReference type="PANTHER" id="PTHR24007">
    <property type="entry name" value="BRCA1-ASSOCIATED PROTEIN"/>
    <property type="match status" value="1"/>
</dbReference>
<dbReference type="SUPFAM" id="SSF57850">
    <property type="entry name" value="RING/U-box"/>
    <property type="match status" value="1"/>
</dbReference>
<feature type="coiled-coil region" evidence="2">
    <location>
        <begin position="504"/>
        <end position="549"/>
    </location>
</feature>
<gene>
    <name evidence="5" type="ORF">TbgDal_IX2110</name>
</gene>
<evidence type="ECO:0000313" key="6">
    <source>
        <dbReference type="Proteomes" id="UP000002316"/>
    </source>
</evidence>
<dbReference type="GO" id="GO:0007265">
    <property type="term" value="P:Ras protein signal transduction"/>
    <property type="evidence" value="ECO:0007669"/>
    <property type="project" value="TreeGrafter"/>
</dbReference>
<keyword evidence="1" id="KW-0479">Metal-binding</keyword>
<keyword evidence="2" id="KW-0175">Coiled coil</keyword>
<dbReference type="Pfam" id="PF13639">
    <property type="entry name" value="zf-RING_2"/>
    <property type="match status" value="1"/>
</dbReference>
<accession>C9ZXJ2</accession>
<dbReference type="AlphaFoldDB" id="C9ZXJ2"/>
<evidence type="ECO:0000259" key="4">
    <source>
        <dbReference type="PROSITE" id="PS50271"/>
    </source>
</evidence>
<dbReference type="Proteomes" id="UP000002316">
    <property type="component" value="Chromosome 9"/>
</dbReference>
<evidence type="ECO:0000256" key="1">
    <source>
        <dbReference type="PROSITE-ProRule" id="PRU00502"/>
    </source>
</evidence>
<sequence length="551" mass="61762">MSVTGFGDVVVSFDAEGVVVVGLTYERSNATQWLLLPEIPVEVPLVKVLRDLEESDASRQRSPGRMRGEGVKGDVCLPFGEVGSPCNACGVNNIRSDCCISVARVGHIPERNRAYCLLLELSSSSDAADVQRDLLHVEWANGPLCAPQFLQSVGRIMRVEHEGRDAACVSNCAGWRTQVSTDNAEDVCLRVLCSVSCGVDGASSRRQLESEKEISSVALRRDAPLAPIEEFCPICREEIASGRTCVVTMCTHVFHLVCLMKHLEDVSSYCPLCRFSMSSLETKCNACGTCQDLWSCLVCGWVGCGKGRHGHSIRHFHSTGHSCAVQNSTSRIWNYRASTFLHHQLAMELGYEDDARAERAAAQEEGRSALSVRHSGEKPRVSASSYWRSRWWWDEKEEEAAQELNGDYVREYYLRVMEELMQEQADYFEGRTMVEGENAAVPIGTWKKLQSAERRQRRSLASRYIAGLRRIALHSQMAVNNFVKQELLWRDSLREELLLQSHTNQGLNARISSLGANIDKARQRGEQQVALKEEELRDLQGRLESLMRDLE</sequence>
<dbReference type="GeneID" id="23860201"/>
<dbReference type="PROSITE" id="PS50271">
    <property type="entry name" value="ZF_UBP"/>
    <property type="match status" value="1"/>
</dbReference>
<proteinExistence type="predicted"/>
<evidence type="ECO:0008006" key="7">
    <source>
        <dbReference type="Google" id="ProtNLM"/>
    </source>
</evidence>
<evidence type="ECO:0000259" key="3">
    <source>
        <dbReference type="PROSITE" id="PS50089"/>
    </source>
</evidence>